<dbReference type="Pfam" id="PF12937">
    <property type="entry name" value="F-box-like"/>
    <property type="match status" value="1"/>
</dbReference>
<dbReference type="InterPro" id="IPR001810">
    <property type="entry name" value="F-box_dom"/>
</dbReference>
<dbReference type="PROSITE" id="PS50181">
    <property type="entry name" value="FBOX"/>
    <property type="match status" value="1"/>
</dbReference>
<dbReference type="EMBL" id="MG011689">
    <property type="protein sequence ID" value="AVK74581.1"/>
    <property type="molecule type" value="Genomic_DNA"/>
</dbReference>
<evidence type="ECO:0000256" key="1">
    <source>
        <dbReference type="SAM" id="MobiDB-lite"/>
    </source>
</evidence>
<evidence type="ECO:0000313" key="3">
    <source>
        <dbReference type="EMBL" id="AVK74581.1"/>
    </source>
</evidence>
<accession>A0A2U7U817</accession>
<dbReference type="Gene3D" id="2.160.20.80">
    <property type="entry name" value="E3 ubiquitin-protein ligase SopA"/>
    <property type="match status" value="1"/>
</dbReference>
<protein>
    <submittedName>
        <fullName evidence="3">Pentapeptide 4 domain containing protein</fullName>
    </submittedName>
</protein>
<dbReference type="SUPFAM" id="SSF81383">
    <property type="entry name" value="F-box domain"/>
    <property type="match status" value="1"/>
</dbReference>
<proteinExistence type="predicted"/>
<feature type="domain" description="F-box" evidence="2">
    <location>
        <begin position="47"/>
        <end position="93"/>
    </location>
</feature>
<feature type="region of interest" description="Disordered" evidence="1">
    <location>
        <begin position="1"/>
        <end position="24"/>
    </location>
</feature>
<sequence>MGPRRGRNHAKEADSFCADDQQQGHNMADDPMLCTDTHTWATTNREAPMLIDLPWEIIASVASYLDPNDLCRLGACCRHLSVLRDDTRLWRHIVAPLFSQALLDRLDECATRGQRIDWRRQYFMRRDMAQATGNTKGDRVMGQKVTFAADGAVCIQRGLFARKGDHADIITCDLSAHPADEIIYRALVSPLLADLPSLSTSNKHGTPTADDATGGQKEKELSDRCQGTLVDYAGPSTQVPAPDGSLSVDDEKDTRTSPPPVHLHRYANGDVHAYINDDRGQPRTLWFQVSPQSTNKAVAGRVVCRAGWEDVILMGADGQRLHVFHPLDSAGLPSECVLFEWYVRSGRIGWDAETRAACPLTGCRDMYMPHDWCWRAPRRYIAADDRRPWLARAEPYIYKQTCLPRHWAETPCAITGTTHWARGMHMILSNGTVVDTSRMAEFGRALSKYRLPALDPTTDQQVYAVGFVPPWWMDALDPRWATAAVVAAYRRLWTLVADGADLLACHPDSVVASLVSIAALDAHTGHAPRFRDDDPAWADHIARFMDRLCDGTMGSPAHELYAGVATSFMLAHLVDVDIPPPPANSRDALSHDWPTIVASLSRALDFAESEWTFVRAHLERVTFIDRVLCAATFAGATLIGCRFTRCVFAGPVFVDAILRDCSFVDCIFAVACLQRRVVALRVEGPISCLLARLGCHRTTGVTGHA</sequence>
<evidence type="ECO:0000259" key="2">
    <source>
        <dbReference type="PROSITE" id="PS50181"/>
    </source>
</evidence>
<dbReference type="InterPro" id="IPR036047">
    <property type="entry name" value="F-box-like_dom_sf"/>
</dbReference>
<dbReference type="GeneID" id="36843722"/>
<dbReference type="Pfam" id="PF00805">
    <property type="entry name" value="Pentapeptide"/>
    <property type="match status" value="1"/>
</dbReference>
<dbReference type="RefSeq" id="YP_009482850.1">
    <property type="nucleotide sequence ID" value="NC_037667.1"/>
</dbReference>
<dbReference type="SMART" id="SM00256">
    <property type="entry name" value="FBOX"/>
    <property type="match status" value="1"/>
</dbReference>
<name>A0A2U7U817_9VIRU</name>
<reference evidence="3" key="1">
    <citation type="journal article" date="2018" name="Nat. Commun.">
        <title>Diversity and evolution of the emerging Pandoraviridae family.</title>
        <authorList>
            <person name="Legendre M."/>
            <person name="Fabre E."/>
            <person name="Poirot O."/>
            <person name="Jeudy S."/>
            <person name="Lartigue A."/>
            <person name="Alempic J.M."/>
            <person name="Beucher L."/>
            <person name="Philippe N."/>
            <person name="Bertaux L."/>
            <person name="Christo-Foroux E."/>
            <person name="Labadie K."/>
            <person name="Coute Y."/>
            <person name="Abergel C."/>
            <person name="Claverie J.M."/>
        </authorList>
    </citation>
    <scope>NUCLEOTIDE SEQUENCE [LARGE SCALE GENOMIC DNA]</scope>
    <source>
        <strain evidence="3">Quercus</strain>
    </source>
</reference>
<dbReference type="InterPro" id="IPR001646">
    <property type="entry name" value="5peptide_repeat"/>
</dbReference>
<dbReference type="Proteomes" id="UP000248852">
    <property type="component" value="Segment"/>
</dbReference>
<feature type="region of interest" description="Disordered" evidence="1">
    <location>
        <begin position="197"/>
        <end position="262"/>
    </location>
</feature>
<organism evidence="3">
    <name type="scientific">Pandoravirus quercus</name>
    <dbReference type="NCBI Taxonomy" id="2107709"/>
    <lineage>
        <taxon>Viruses</taxon>
        <taxon>Pandoravirus</taxon>
    </lineage>
</organism>
<dbReference type="Gene3D" id="1.20.1280.50">
    <property type="match status" value="1"/>
</dbReference>
<gene>
    <name evidence="3" type="ORF">pqer_cds_159</name>
</gene>
<dbReference type="SUPFAM" id="SSF141571">
    <property type="entry name" value="Pentapeptide repeat-like"/>
    <property type="match status" value="1"/>
</dbReference>
<dbReference type="KEGG" id="vg:36843722"/>